<dbReference type="Proteomes" id="UP001199424">
    <property type="component" value="Unassembled WGS sequence"/>
</dbReference>
<organism evidence="5 6">
    <name type="scientific">Hominenteromicrobium mulieris</name>
    <dbReference type="NCBI Taxonomy" id="2885357"/>
    <lineage>
        <taxon>Bacteria</taxon>
        <taxon>Bacillati</taxon>
        <taxon>Bacillota</taxon>
        <taxon>Clostridia</taxon>
        <taxon>Eubacteriales</taxon>
        <taxon>Oscillospiraceae</taxon>
        <taxon>Hominenteromicrobium</taxon>
    </lineage>
</organism>
<dbReference type="GO" id="GO:0003677">
    <property type="term" value="F:DNA binding"/>
    <property type="evidence" value="ECO:0007669"/>
    <property type="project" value="UniProtKB-KW"/>
</dbReference>
<dbReference type="PRINTS" id="PR00598">
    <property type="entry name" value="HTHMARR"/>
</dbReference>
<reference evidence="5" key="1">
    <citation type="submission" date="2021-10" db="EMBL/GenBank/DDBJ databases">
        <title>Anaerobic single-cell dispensing facilitates the cultivation of human gut bacteria.</title>
        <authorList>
            <person name="Afrizal A."/>
        </authorList>
    </citation>
    <scope>NUCLEOTIDE SEQUENCE</scope>
    <source>
        <strain evidence="5">CLA-AA-H250</strain>
    </source>
</reference>
<dbReference type="InterPro" id="IPR036390">
    <property type="entry name" value="WH_DNA-bd_sf"/>
</dbReference>
<evidence type="ECO:0000256" key="2">
    <source>
        <dbReference type="ARBA" id="ARBA00023125"/>
    </source>
</evidence>
<dbReference type="AlphaFoldDB" id="A0AAE3DGQ8"/>
<keyword evidence="1" id="KW-0805">Transcription regulation</keyword>
<dbReference type="GO" id="GO:0003700">
    <property type="term" value="F:DNA-binding transcription factor activity"/>
    <property type="evidence" value="ECO:0007669"/>
    <property type="project" value="InterPro"/>
</dbReference>
<dbReference type="InterPro" id="IPR000835">
    <property type="entry name" value="HTH_MarR-typ"/>
</dbReference>
<evidence type="ECO:0000259" key="4">
    <source>
        <dbReference type="PROSITE" id="PS50995"/>
    </source>
</evidence>
<dbReference type="SUPFAM" id="SSF46785">
    <property type="entry name" value="Winged helix' DNA-binding domain"/>
    <property type="match status" value="1"/>
</dbReference>
<keyword evidence="3" id="KW-0804">Transcription</keyword>
<feature type="domain" description="HTH marR-type" evidence="4">
    <location>
        <begin position="6"/>
        <end position="143"/>
    </location>
</feature>
<dbReference type="EMBL" id="JAJEQC010000004">
    <property type="protein sequence ID" value="MCC2136550.1"/>
    <property type="molecule type" value="Genomic_DNA"/>
</dbReference>
<keyword evidence="6" id="KW-1185">Reference proteome</keyword>
<dbReference type="PANTHER" id="PTHR42756">
    <property type="entry name" value="TRANSCRIPTIONAL REGULATOR, MARR"/>
    <property type="match status" value="1"/>
</dbReference>
<evidence type="ECO:0000256" key="1">
    <source>
        <dbReference type="ARBA" id="ARBA00023015"/>
    </source>
</evidence>
<dbReference type="PROSITE" id="PS50995">
    <property type="entry name" value="HTH_MARR_2"/>
    <property type="match status" value="1"/>
</dbReference>
<protein>
    <submittedName>
        <fullName evidence="5">MarR family winged helix-turn-helix transcriptional regulator</fullName>
    </submittedName>
</protein>
<dbReference type="Gene3D" id="1.10.10.10">
    <property type="entry name" value="Winged helix-like DNA-binding domain superfamily/Winged helix DNA-binding domain"/>
    <property type="match status" value="1"/>
</dbReference>
<proteinExistence type="predicted"/>
<sequence>MHDHEKEPIGHALHVLDTTMRRYIDTYSHKKEHENLTGTNTWVIQFIADHKDGPVYLRDIERRFGITRSTASKVVDMLVRNGFVERHTGETDARLRRLTLTEKSENLLADIRADHEAMEAVLTKGFTQNEKETMLTYLRRAKINVDAAFAEKQQKKERSGADG</sequence>
<dbReference type="Pfam" id="PF12802">
    <property type="entry name" value="MarR_2"/>
    <property type="match status" value="1"/>
</dbReference>
<evidence type="ECO:0000256" key="3">
    <source>
        <dbReference type="ARBA" id="ARBA00023163"/>
    </source>
</evidence>
<comment type="caution">
    <text evidence="5">The sequence shown here is derived from an EMBL/GenBank/DDBJ whole genome shotgun (WGS) entry which is preliminary data.</text>
</comment>
<evidence type="ECO:0000313" key="6">
    <source>
        <dbReference type="Proteomes" id="UP001199424"/>
    </source>
</evidence>
<dbReference type="SMART" id="SM00347">
    <property type="entry name" value="HTH_MARR"/>
    <property type="match status" value="1"/>
</dbReference>
<dbReference type="RefSeq" id="WP_176820781.1">
    <property type="nucleotide sequence ID" value="NZ_JAJEQC010000004.1"/>
</dbReference>
<dbReference type="InterPro" id="IPR036388">
    <property type="entry name" value="WH-like_DNA-bd_sf"/>
</dbReference>
<gene>
    <name evidence="5" type="ORF">LKD31_05925</name>
</gene>
<keyword evidence="2" id="KW-0238">DNA-binding</keyword>
<dbReference type="PANTHER" id="PTHR42756:SF1">
    <property type="entry name" value="TRANSCRIPTIONAL REPRESSOR OF EMRAB OPERON"/>
    <property type="match status" value="1"/>
</dbReference>
<name>A0AAE3DGQ8_9FIRM</name>
<accession>A0AAE3DGQ8</accession>
<evidence type="ECO:0000313" key="5">
    <source>
        <dbReference type="EMBL" id="MCC2136550.1"/>
    </source>
</evidence>